<dbReference type="Gene3D" id="3.40.50.300">
    <property type="entry name" value="P-loop containing nucleotide triphosphate hydrolases"/>
    <property type="match status" value="2"/>
</dbReference>
<comment type="subcellular location">
    <subcellularLocation>
        <location evidence="1">Cell membrane</location>
        <topology evidence="1">Peripheral membrane protein</topology>
    </subcellularLocation>
</comment>
<dbReference type="SUPFAM" id="SSF52540">
    <property type="entry name" value="P-loop containing nucleoside triphosphate hydrolases"/>
    <property type="match status" value="1"/>
</dbReference>
<dbReference type="InterPro" id="IPR038729">
    <property type="entry name" value="Rad50/SbcC_AAA"/>
</dbReference>
<dbReference type="PANTHER" id="PTHR42771">
    <property type="entry name" value="IRON(3+)-HYDROXAMATE IMPORT ATP-BINDING PROTEIN FHUC"/>
    <property type="match status" value="1"/>
</dbReference>
<evidence type="ECO:0000256" key="3">
    <source>
        <dbReference type="ARBA" id="ARBA00022475"/>
    </source>
</evidence>
<sequence length="248" mass="26954">MPASTDNWLDPLPVRRVRRASDVETGADAWPFTLAPVRQLLRDGLDLGRLTVLVGENGTGKSTLVEAIAMAFGLPGEGGSTGARHTTYVSESALPEALTLERGAGASKWGYFLRAETTHGLFTYLANNPGPRDPDFHTLSHGESFFAMLTSGRFRGDGFFVMDEPEAGLSFTAQLALVGSLHSIAAGRSAQVLLATHSPILAAIPGARILELDESGYHAREWADLEVTDNYRRFLEAPERYLRHVLDF</sequence>
<dbReference type="GO" id="GO:0016887">
    <property type="term" value="F:ATP hydrolysis activity"/>
    <property type="evidence" value="ECO:0007669"/>
    <property type="project" value="InterPro"/>
</dbReference>
<dbReference type="PROSITE" id="PS50893">
    <property type="entry name" value="ABC_TRANSPORTER_2"/>
    <property type="match status" value="1"/>
</dbReference>
<keyword evidence="4" id="KW-0410">Iron transport</keyword>
<evidence type="ECO:0000256" key="5">
    <source>
        <dbReference type="ARBA" id="ARBA00022741"/>
    </source>
</evidence>
<dbReference type="GO" id="GO:0005524">
    <property type="term" value="F:ATP binding"/>
    <property type="evidence" value="ECO:0007669"/>
    <property type="project" value="UniProtKB-KW"/>
</dbReference>
<keyword evidence="2" id="KW-0813">Transport</keyword>
<name>A0A077ME02_9MICO</name>
<reference evidence="11 12" key="1">
    <citation type="journal article" date="2013" name="ISME J.">
        <title>A metabolic model for members of the genus Tetrasphaera involved in enhanced biological phosphorus removal.</title>
        <authorList>
            <person name="Kristiansen R."/>
            <person name="Nguyen H.T.T."/>
            <person name="Saunders A.M."/>
            <person name="Nielsen J.L."/>
            <person name="Wimmer R."/>
            <person name="Le V.Q."/>
            <person name="McIlroy S.J."/>
            <person name="Petrovski S."/>
            <person name="Seviour R.J."/>
            <person name="Calteau A."/>
            <person name="Nielsen K.L."/>
            <person name="Nielsen P.H."/>
        </authorList>
    </citation>
    <scope>NUCLEOTIDE SEQUENCE [LARGE SCALE GENOMIC DNA]</scope>
    <source>
        <strain evidence="11 12">Ben 74</strain>
    </source>
</reference>
<evidence type="ECO:0000256" key="2">
    <source>
        <dbReference type="ARBA" id="ARBA00022448"/>
    </source>
</evidence>
<evidence type="ECO:0000313" key="11">
    <source>
        <dbReference type="EMBL" id="CCI54165.1"/>
    </source>
</evidence>
<gene>
    <name evidence="11" type="ORF">BN13_600024</name>
</gene>
<dbReference type="Pfam" id="PF13476">
    <property type="entry name" value="AAA_23"/>
    <property type="match status" value="1"/>
</dbReference>
<dbReference type="InterPro" id="IPR051535">
    <property type="entry name" value="Siderophore_ABC-ATPase"/>
</dbReference>
<protein>
    <submittedName>
        <fullName evidence="11">AAA ATPase</fullName>
    </submittedName>
</protein>
<keyword evidence="5" id="KW-0547">Nucleotide-binding</keyword>
<keyword evidence="8" id="KW-0406">Ion transport</keyword>
<proteinExistence type="predicted"/>
<dbReference type="OrthoDB" id="9784297at2"/>
<evidence type="ECO:0000256" key="8">
    <source>
        <dbReference type="ARBA" id="ARBA00023065"/>
    </source>
</evidence>
<evidence type="ECO:0000256" key="4">
    <source>
        <dbReference type="ARBA" id="ARBA00022496"/>
    </source>
</evidence>
<comment type="caution">
    <text evidence="11">The sequence shown here is derived from an EMBL/GenBank/DDBJ whole genome shotgun (WGS) entry which is preliminary data.</text>
</comment>
<keyword evidence="9" id="KW-0472">Membrane</keyword>
<dbReference type="EMBL" id="CAJC01000173">
    <property type="protein sequence ID" value="CCI54165.1"/>
    <property type="molecule type" value="Genomic_DNA"/>
</dbReference>
<keyword evidence="6" id="KW-0067">ATP-binding</keyword>
<dbReference type="SMART" id="SM00382">
    <property type="entry name" value="AAA"/>
    <property type="match status" value="1"/>
</dbReference>
<dbReference type="InterPro" id="IPR003959">
    <property type="entry name" value="ATPase_AAA_core"/>
</dbReference>
<dbReference type="STRING" id="1193518.BN13_600024"/>
<keyword evidence="3" id="KW-1003">Cell membrane</keyword>
<evidence type="ECO:0000256" key="6">
    <source>
        <dbReference type="ARBA" id="ARBA00022840"/>
    </source>
</evidence>
<evidence type="ECO:0000256" key="1">
    <source>
        <dbReference type="ARBA" id="ARBA00004202"/>
    </source>
</evidence>
<evidence type="ECO:0000313" key="12">
    <source>
        <dbReference type="Proteomes" id="UP000035720"/>
    </source>
</evidence>
<dbReference type="AlphaFoldDB" id="A0A077ME02"/>
<dbReference type="InterPro" id="IPR027417">
    <property type="entry name" value="P-loop_NTPase"/>
</dbReference>
<accession>A0A077ME02</accession>
<dbReference type="Pfam" id="PF13304">
    <property type="entry name" value="AAA_21"/>
    <property type="match status" value="1"/>
</dbReference>
<evidence type="ECO:0000256" key="9">
    <source>
        <dbReference type="ARBA" id="ARBA00023136"/>
    </source>
</evidence>
<evidence type="ECO:0000259" key="10">
    <source>
        <dbReference type="PROSITE" id="PS50893"/>
    </source>
</evidence>
<dbReference type="GO" id="GO:0005886">
    <property type="term" value="C:plasma membrane"/>
    <property type="evidence" value="ECO:0007669"/>
    <property type="project" value="UniProtKB-SubCell"/>
</dbReference>
<feature type="domain" description="ABC transporter" evidence="10">
    <location>
        <begin position="18"/>
        <end position="239"/>
    </location>
</feature>
<keyword evidence="12" id="KW-1185">Reference proteome</keyword>
<keyword evidence="7" id="KW-0408">Iron</keyword>
<dbReference type="InterPro" id="IPR003439">
    <property type="entry name" value="ABC_transporter-like_ATP-bd"/>
</dbReference>
<organism evidence="11 12">
    <name type="scientific">Nostocoides jenkinsii Ben 74</name>
    <dbReference type="NCBI Taxonomy" id="1193518"/>
    <lineage>
        <taxon>Bacteria</taxon>
        <taxon>Bacillati</taxon>
        <taxon>Actinomycetota</taxon>
        <taxon>Actinomycetes</taxon>
        <taxon>Micrococcales</taxon>
        <taxon>Intrasporangiaceae</taxon>
        <taxon>Nostocoides</taxon>
    </lineage>
</organism>
<dbReference type="Proteomes" id="UP000035720">
    <property type="component" value="Unassembled WGS sequence"/>
</dbReference>
<evidence type="ECO:0000256" key="7">
    <source>
        <dbReference type="ARBA" id="ARBA00023004"/>
    </source>
</evidence>
<dbReference type="GO" id="GO:0006302">
    <property type="term" value="P:double-strand break repair"/>
    <property type="evidence" value="ECO:0007669"/>
    <property type="project" value="InterPro"/>
</dbReference>
<dbReference type="InterPro" id="IPR003593">
    <property type="entry name" value="AAA+_ATPase"/>
</dbReference>
<dbReference type="GO" id="GO:0006826">
    <property type="term" value="P:iron ion transport"/>
    <property type="evidence" value="ECO:0007669"/>
    <property type="project" value="UniProtKB-KW"/>
</dbReference>
<dbReference type="RefSeq" id="WP_048546582.1">
    <property type="nucleotide sequence ID" value="NZ_HF571038.1"/>
</dbReference>
<dbReference type="PANTHER" id="PTHR42771:SF2">
    <property type="entry name" value="IRON(3+)-HYDROXAMATE IMPORT ATP-BINDING PROTEIN FHUC"/>
    <property type="match status" value="1"/>
</dbReference>